<dbReference type="PANTHER" id="PTHR47268:SF4">
    <property type="entry name" value="ACYLPHOSPHATASE"/>
    <property type="match status" value="1"/>
</dbReference>
<evidence type="ECO:0000256" key="5">
    <source>
        <dbReference type="RuleBase" id="RU004168"/>
    </source>
</evidence>
<dbReference type="AlphaFoldDB" id="A0AA41UF04"/>
<reference evidence="7" key="1">
    <citation type="submission" date="2022-03" db="EMBL/GenBank/DDBJ databases">
        <title>The complete genome sequence of a Methyloterrigena soli.</title>
        <authorList>
            <person name="Zi Z."/>
        </authorList>
    </citation>
    <scope>NUCLEOTIDE SEQUENCE</scope>
    <source>
        <strain evidence="7">M48</strain>
    </source>
</reference>
<dbReference type="PROSITE" id="PS00151">
    <property type="entry name" value="ACYLPHOSPHATASE_2"/>
    <property type="match status" value="1"/>
</dbReference>
<dbReference type="PANTHER" id="PTHR47268">
    <property type="entry name" value="ACYLPHOSPHATASE"/>
    <property type="match status" value="1"/>
</dbReference>
<dbReference type="InterPro" id="IPR020456">
    <property type="entry name" value="Acylphosphatase"/>
</dbReference>
<feature type="active site" evidence="4">
    <location>
        <position position="18"/>
    </location>
</feature>
<evidence type="ECO:0000256" key="3">
    <source>
        <dbReference type="ARBA" id="ARBA00047645"/>
    </source>
</evidence>
<sequence length="91" mass="10027">MKTVHVTISGLVQGVGYRAWTEREAVLRNLSGWVRNRRDGSVEAVFSGEAAVVDDMLQACWTGPYSAMVRAVDARAWTEPVGDRFEVRGTA</sequence>
<comment type="caution">
    <text evidence="7">The sequence shown here is derived from an EMBL/GenBank/DDBJ whole genome shotgun (WGS) entry which is preliminary data.</text>
</comment>
<name>A0AA41UF04_9HYPH</name>
<proteinExistence type="inferred from homology"/>
<dbReference type="EMBL" id="JALAZD010000003">
    <property type="protein sequence ID" value="MCI0129029.1"/>
    <property type="molecule type" value="Genomic_DNA"/>
</dbReference>
<dbReference type="RefSeq" id="WP_281737011.1">
    <property type="nucleotide sequence ID" value="NZ_JAKETQ010000003.1"/>
</dbReference>
<protein>
    <recommendedName>
        <fullName evidence="2 4">acylphosphatase</fullName>
        <ecNumber evidence="2 4">3.6.1.7</ecNumber>
    </recommendedName>
</protein>
<gene>
    <name evidence="7" type="ORF">ML536_19525</name>
</gene>
<dbReference type="Proteomes" id="UP001156140">
    <property type="component" value="Unassembled WGS sequence"/>
</dbReference>
<evidence type="ECO:0000256" key="1">
    <source>
        <dbReference type="ARBA" id="ARBA00005614"/>
    </source>
</evidence>
<dbReference type="InterPro" id="IPR001792">
    <property type="entry name" value="Acylphosphatase-like_dom"/>
</dbReference>
<feature type="domain" description="Acylphosphatase-like" evidence="6">
    <location>
        <begin position="3"/>
        <end position="89"/>
    </location>
</feature>
<dbReference type="GO" id="GO:0003998">
    <property type="term" value="F:acylphosphatase activity"/>
    <property type="evidence" value="ECO:0007669"/>
    <property type="project" value="UniProtKB-EC"/>
</dbReference>
<comment type="similarity">
    <text evidence="1 5">Belongs to the acylphosphatase family.</text>
</comment>
<dbReference type="PROSITE" id="PS51160">
    <property type="entry name" value="ACYLPHOSPHATASE_3"/>
    <property type="match status" value="1"/>
</dbReference>
<evidence type="ECO:0000256" key="4">
    <source>
        <dbReference type="PROSITE-ProRule" id="PRU00520"/>
    </source>
</evidence>
<dbReference type="Pfam" id="PF00708">
    <property type="entry name" value="Acylphosphatase"/>
    <property type="match status" value="1"/>
</dbReference>
<comment type="catalytic activity">
    <reaction evidence="3 4">
        <text>an acyl phosphate + H2O = a carboxylate + phosphate + H(+)</text>
        <dbReference type="Rhea" id="RHEA:14965"/>
        <dbReference type="ChEBI" id="CHEBI:15377"/>
        <dbReference type="ChEBI" id="CHEBI:15378"/>
        <dbReference type="ChEBI" id="CHEBI:29067"/>
        <dbReference type="ChEBI" id="CHEBI:43474"/>
        <dbReference type="ChEBI" id="CHEBI:59918"/>
        <dbReference type="EC" id="3.6.1.7"/>
    </reaction>
</comment>
<dbReference type="SUPFAM" id="SSF54975">
    <property type="entry name" value="Acylphosphatase/BLUF domain-like"/>
    <property type="match status" value="1"/>
</dbReference>
<keyword evidence="4 7" id="KW-0378">Hydrolase</keyword>
<organism evidence="7 8">
    <name type="scientific">Paradevosia shaoguanensis</name>
    <dbReference type="NCBI Taxonomy" id="1335043"/>
    <lineage>
        <taxon>Bacteria</taxon>
        <taxon>Pseudomonadati</taxon>
        <taxon>Pseudomonadota</taxon>
        <taxon>Alphaproteobacteria</taxon>
        <taxon>Hyphomicrobiales</taxon>
        <taxon>Devosiaceae</taxon>
        <taxon>Paradevosia</taxon>
    </lineage>
</organism>
<accession>A0AA41UF04</accession>
<dbReference type="EC" id="3.6.1.7" evidence="2 4"/>
<evidence type="ECO:0000313" key="7">
    <source>
        <dbReference type="EMBL" id="MCI0129029.1"/>
    </source>
</evidence>
<evidence type="ECO:0000259" key="6">
    <source>
        <dbReference type="PROSITE" id="PS51160"/>
    </source>
</evidence>
<dbReference type="InterPro" id="IPR036046">
    <property type="entry name" value="Acylphosphatase-like_dom_sf"/>
</dbReference>
<keyword evidence="8" id="KW-1185">Reference proteome</keyword>
<evidence type="ECO:0000313" key="8">
    <source>
        <dbReference type="Proteomes" id="UP001156140"/>
    </source>
</evidence>
<feature type="active site" evidence="4">
    <location>
        <position position="36"/>
    </location>
</feature>
<dbReference type="InterPro" id="IPR017968">
    <property type="entry name" value="Acylphosphatase_CS"/>
</dbReference>
<evidence type="ECO:0000256" key="2">
    <source>
        <dbReference type="ARBA" id="ARBA00012150"/>
    </source>
</evidence>
<dbReference type="Gene3D" id="3.30.70.100">
    <property type="match status" value="1"/>
</dbReference>